<name>A0A540MNC5_MALBA</name>
<dbReference type="EMBL" id="VIEB01000217">
    <property type="protein sequence ID" value="TQE00304.1"/>
    <property type="molecule type" value="Genomic_DNA"/>
</dbReference>
<evidence type="ECO:0000313" key="2">
    <source>
        <dbReference type="EMBL" id="TQE00304.1"/>
    </source>
</evidence>
<proteinExistence type="predicted"/>
<reference evidence="2 3" key="1">
    <citation type="journal article" date="2019" name="G3 (Bethesda)">
        <title>Sequencing of a Wild Apple (Malus baccata) Genome Unravels the Differences Between Cultivated and Wild Apple Species Regarding Disease Resistance and Cold Tolerance.</title>
        <authorList>
            <person name="Chen X."/>
        </authorList>
    </citation>
    <scope>NUCLEOTIDE SEQUENCE [LARGE SCALE GENOMIC DNA]</scope>
    <source>
        <strain evidence="3">cv. Shandingzi</strain>
        <tissue evidence="2">Leaves</tissue>
    </source>
</reference>
<feature type="region of interest" description="Disordered" evidence="1">
    <location>
        <begin position="23"/>
        <end position="58"/>
    </location>
</feature>
<keyword evidence="3" id="KW-1185">Reference proteome</keyword>
<feature type="compositionally biased region" description="Polar residues" evidence="1">
    <location>
        <begin position="31"/>
        <end position="58"/>
    </location>
</feature>
<dbReference type="AlphaFoldDB" id="A0A540MNC5"/>
<evidence type="ECO:0000256" key="1">
    <source>
        <dbReference type="SAM" id="MobiDB-lite"/>
    </source>
</evidence>
<evidence type="ECO:0000313" key="3">
    <source>
        <dbReference type="Proteomes" id="UP000315295"/>
    </source>
</evidence>
<gene>
    <name evidence="2" type="ORF">C1H46_014031</name>
</gene>
<organism evidence="2 3">
    <name type="scientific">Malus baccata</name>
    <name type="common">Siberian crab apple</name>
    <name type="synonym">Pyrus baccata</name>
    <dbReference type="NCBI Taxonomy" id="106549"/>
    <lineage>
        <taxon>Eukaryota</taxon>
        <taxon>Viridiplantae</taxon>
        <taxon>Streptophyta</taxon>
        <taxon>Embryophyta</taxon>
        <taxon>Tracheophyta</taxon>
        <taxon>Spermatophyta</taxon>
        <taxon>Magnoliopsida</taxon>
        <taxon>eudicotyledons</taxon>
        <taxon>Gunneridae</taxon>
        <taxon>Pentapetalae</taxon>
        <taxon>rosids</taxon>
        <taxon>fabids</taxon>
        <taxon>Rosales</taxon>
        <taxon>Rosaceae</taxon>
        <taxon>Amygdaloideae</taxon>
        <taxon>Maleae</taxon>
        <taxon>Malus</taxon>
    </lineage>
</organism>
<accession>A0A540MNC5</accession>
<dbReference type="Proteomes" id="UP000315295">
    <property type="component" value="Unassembled WGS sequence"/>
</dbReference>
<sequence length="58" mass="6491">MIYVRGGNPYSIKWILLTFTKGVSDPEPHNNRGQYPLSQTESKSTRATSTESSFADLL</sequence>
<protein>
    <submittedName>
        <fullName evidence="2">Uncharacterized protein</fullName>
    </submittedName>
</protein>
<comment type="caution">
    <text evidence="2">The sequence shown here is derived from an EMBL/GenBank/DDBJ whole genome shotgun (WGS) entry which is preliminary data.</text>
</comment>